<reference evidence="1" key="1">
    <citation type="submission" date="2019-08" db="EMBL/GenBank/DDBJ databases">
        <authorList>
            <person name="Kucharzyk K."/>
            <person name="Murdoch R.W."/>
            <person name="Higgins S."/>
            <person name="Loffler F."/>
        </authorList>
    </citation>
    <scope>NUCLEOTIDE SEQUENCE</scope>
</reference>
<dbReference type="InterPro" id="IPR029063">
    <property type="entry name" value="SAM-dependent_MTases_sf"/>
</dbReference>
<accession>A0A644WXS5</accession>
<dbReference type="Pfam" id="PF06325">
    <property type="entry name" value="PrmA"/>
    <property type="match status" value="1"/>
</dbReference>
<dbReference type="EMBL" id="VSSQ01001272">
    <property type="protein sequence ID" value="MPM06853.1"/>
    <property type="molecule type" value="Genomic_DNA"/>
</dbReference>
<name>A0A644WXS5_9ZZZZ</name>
<proteinExistence type="predicted"/>
<sequence>MRRELFSALRPGGTLVVSGILEERADEVAKGLEACGLNPCRKTSQGGWSAIVFLRM</sequence>
<evidence type="ECO:0000313" key="1">
    <source>
        <dbReference type="EMBL" id="MPM06853.1"/>
    </source>
</evidence>
<dbReference type="Gene3D" id="3.40.50.150">
    <property type="entry name" value="Vaccinia Virus protein VP39"/>
    <property type="match status" value="1"/>
</dbReference>
<gene>
    <name evidence="1" type="ORF">SDC9_53156</name>
</gene>
<organism evidence="1">
    <name type="scientific">bioreactor metagenome</name>
    <dbReference type="NCBI Taxonomy" id="1076179"/>
    <lineage>
        <taxon>unclassified sequences</taxon>
        <taxon>metagenomes</taxon>
        <taxon>ecological metagenomes</taxon>
    </lineage>
</organism>
<comment type="caution">
    <text evidence="1">The sequence shown here is derived from an EMBL/GenBank/DDBJ whole genome shotgun (WGS) entry which is preliminary data.</text>
</comment>
<dbReference type="AlphaFoldDB" id="A0A644WXS5"/>
<protein>
    <recommendedName>
        <fullName evidence="2">Ribosomal protein L11 methyltransferase</fullName>
    </recommendedName>
</protein>
<dbReference type="SUPFAM" id="SSF53335">
    <property type="entry name" value="S-adenosyl-L-methionine-dependent methyltransferases"/>
    <property type="match status" value="1"/>
</dbReference>
<evidence type="ECO:0008006" key="2">
    <source>
        <dbReference type="Google" id="ProtNLM"/>
    </source>
</evidence>